<evidence type="ECO:0000313" key="4">
    <source>
        <dbReference type="Proteomes" id="UP000730482"/>
    </source>
</evidence>
<protein>
    <recommendedName>
        <fullName evidence="5">Serine/threonine protein kinase</fullName>
    </recommendedName>
</protein>
<sequence>MEEQDVGRVFAAAAPETVPVIGDLPGRARALGKRRRRQRAFMTGAGAGVTAVAVAGAVVALGGFGSGKPVSATDASPAGPPSSSWRVTTTPATPSTAPSTTPSTTHSMPKSSYSFLQSTDNPVADEAVLTAVKAALPSKDGASLRLNRASEDKNGYGAEFTMGSTVLGISAGSYNPNVHGTPSQCAADPSHCTKGTATLQERQVRWEYYYGDPSAPTLNIYDDQGGIGYLVTAYPGAQSAQPPGLAEMTGVGLNEQVAAAELAAWTTR</sequence>
<proteinExistence type="predicted"/>
<comment type="caution">
    <text evidence="3">The sequence shown here is derived from an EMBL/GenBank/DDBJ whole genome shotgun (WGS) entry which is preliminary data.</text>
</comment>
<gene>
    <name evidence="3" type="ORF">KGQ19_44145</name>
</gene>
<dbReference type="RefSeq" id="WP_212020850.1">
    <property type="nucleotide sequence ID" value="NZ_JAAFYZ010000293.1"/>
</dbReference>
<dbReference type="EMBL" id="JAAFYZ010000293">
    <property type="protein sequence ID" value="MBS2553867.1"/>
    <property type="molecule type" value="Genomic_DNA"/>
</dbReference>
<feature type="compositionally biased region" description="Polar residues" evidence="1">
    <location>
        <begin position="106"/>
        <end position="117"/>
    </location>
</feature>
<reference evidence="3 4" key="1">
    <citation type="submission" date="2020-02" db="EMBL/GenBank/DDBJ databases">
        <title>Acidophilic actinobacteria isolated from forest soil.</title>
        <authorList>
            <person name="Golinska P."/>
        </authorList>
    </citation>
    <scope>NUCLEOTIDE SEQUENCE [LARGE SCALE GENOMIC DNA]</scope>
    <source>
        <strain evidence="3 4">NL8</strain>
    </source>
</reference>
<evidence type="ECO:0000256" key="1">
    <source>
        <dbReference type="SAM" id="MobiDB-lite"/>
    </source>
</evidence>
<keyword evidence="4" id="KW-1185">Reference proteome</keyword>
<evidence type="ECO:0000313" key="3">
    <source>
        <dbReference type="EMBL" id="MBS2553867.1"/>
    </source>
</evidence>
<evidence type="ECO:0008006" key="5">
    <source>
        <dbReference type="Google" id="ProtNLM"/>
    </source>
</evidence>
<organism evidence="3 4">
    <name type="scientific">Catenulispora pinistramenti</name>
    <dbReference type="NCBI Taxonomy" id="2705254"/>
    <lineage>
        <taxon>Bacteria</taxon>
        <taxon>Bacillati</taxon>
        <taxon>Actinomycetota</taxon>
        <taxon>Actinomycetes</taxon>
        <taxon>Catenulisporales</taxon>
        <taxon>Catenulisporaceae</taxon>
        <taxon>Catenulispora</taxon>
    </lineage>
</organism>
<feature type="region of interest" description="Disordered" evidence="1">
    <location>
        <begin position="70"/>
        <end position="117"/>
    </location>
</feature>
<evidence type="ECO:0000256" key="2">
    <source>
        <dbReference type="SAM" id="Phobius"/>
    </source>
</evidence>
<feature type="transmembrane region" description="Helical" evidence="2">
    <location>
        <begin position="40"/>
        <end position="64"/>
    </location>
</feature>
<keyword evidence="2" id="KW-0472">Membrane</keyword>
<feature type="compositionally biased region" description="Low complexity" evidence="1">
    <location>
        <begin position="88"/>
        <end position="105"/>
    </location>
</feature>
<keyword evidence="2" id="KW-0812">Transmembrane</keyword>
<dbReference type="Proteomes" id="UP000730482">
    <property type="component" value="Unassembled WGS sequence"/>
</dbReference>
<accession>A0ABS5L6D1</accession>
<name>A0ABS5L6D1_9ACTN</name>
<keyword evidence="2" id="KW-1133">Transmembrane helix</keyword>